<dbReference type="AlphaFoldDB" id="A0A212PYX5"/>
<evidence type="ECO:0000259" key="1">
    <source>
        <dbReference type="PROSITE" id="PS50404"/>
    </source>
</evidence>
<reference evidence="2 3" key="1">
    <citation type="submission" date="2017-06" db="EMBL/GenBank/DDBJ databases">
        <authorList>
            <person name="Kim H.J."/>
            <person name="Triplett B.A."/>
        </authorList>
    </citation>
    <scope>NUCLEOTIDE SEQUENCE [LARGE SCALE GENOMIC DNA]</scope>
    <source>
        <strain evidence="2 3">B29T1</strain>
    </source>
</reference>
<dbReference type="SUPFAM" id="SSF52833">
    <property type="entry name" value="Thioredoxin-like"/>
    <property type="match status" value="1"/>
</dbReference>
<dbReference type="RefSeq" id="WP_088559529.1">
    <property type="nucleotide sequence ID" value="NZ_FYEH01000001.1"/>
</dbReference>
<keyword evidence="3" id="KW-1185">Reference proteome</keyword>
<evidence type="ECO:0000313" key="2">
    <source>
        <dbReference type="EMBL" id="SNB52164.1"/>
    </source>
</evidence>
<dbReference type="GO" id="GO:0006749">
    <property type="term" value="P:glutathione metabolic process"/>
    <property type="evidence" value="ECO:0007669"/>
    <property type="project" value="TreeGrafter"/>
</dbReference>
<name>A0A212PYX5_9PROT</name>
<dbReference type="PANTHER" id="PTHR42673:SF4">
    <property type="entry name" value="MALEYLACETOACETATE ISOMERASE"/>
    <property type="match status" value="1"/>
</dbReference>
<dbReference type="GO" id="GO:0016034">
    <property type="term" value="F:maleylacetoacetate isomerase activity"/>
    <property type="evidence" value="ECO:0007669"/>
    <property type="project" value="TreeGrafter"/>
</dbReference>
<dbReference type="SUPFAM" id="SSF47616">
    <property type="entry name" value="GST C-terminal domain-like"/>
    <property type="match status" value="1"/>
</dbReference>
<dbReference type="InterPro" id="IPR036282">
    <property type="entry name" value="Glutathione-S-Trfase_C_sf"/>
</dbReference>
<gene>
    <name evidence="2" type="ORF">SAMN07250955_101197</name>
</gene>
<dbReference type="EMBL" id="FYEH01000001">
    <property type="protein sequence ID" value="SNB52164.1"/>
    <property type="molecule type" value="Genomic_DNA"/>
</dbReference>
<dbReference type="InterPro" id="IPR036249">
    <property type="entry name" value="Thioredoxin-like_sf"/>
</dbReference>
<protein>
    <submittedName>
        <fullName evidence="2">Glutathione S-transferase</fullName>
    </submittedName>
</protein>
<dbReference type="CDD" id="cd03049">
    <property type="entry name" value="GST_N_3"/>
    <property type="match status" value="1"/>
</dbReference>
<organism evidence="2 3">
    <name type="scientific">Arboricoccus pini</name>
    <dbReference type="NCBI Taxonomy" id="1963835"/>
    <lineage>
        <taxon>Bacteria</taxon>
        <taxon>Pseudomonadati</taxon>
        <taxon>Pseudomonadota</taxon>
        <taxon>Alphaproteobacteria</taxon>
        <taxon>Geminicoccales</taxon>
        <taxon>Geminicoccaceae</taxon>
        <taxon>Arboricoccus</taxon>
    </lineage>
</organism>
<dbReference type="PANTHER" id="PTHR42673">
    <property type="entry name" value="MALEYLACETOACETATE ISOMERASE"/>
    <property type="match status" value="1"/>
</dbReference>
<dbReference type="Pfam" id="PF13409">
    <property type="entry name" value="GST_N_2"/>
    <property type="match status" value="1"/>
</dbReference>
<dbReference type="Proteomes" id="UP000197065">
    <property type="component" value="Unassembled WGS sequence"/>
</dbReference>
<accession>A0A212PYX5</accession>
<dbReference type="OrthoDB" id="9795329at2"/>
<dbReference type="GO" id="GO:0004364">
    <property type="term" value="F:glutathione transferase activity"/>
    <property type="evidence" value="ECO:0007669"/>
    <property type="project" value="TreeGrafter"/>
</dbReference>
<dbReference type="Gene3D" id="3.40.30.10">
    <property type="entry name" value="Glutaredoxin"/>
    <property type="match status" value="1"/>
</dbReference>
<sequence length="201" mass="22159">MKLHTSVTSPFGRKVKVVAIELGLFDRLELLQEQLTPVQANERVNAANPLGKIPVLVTDEGQAIYDSVVIAEYLDDMAGGHRLFPAAGAERYAALTLQALGDGIMDAAIGVRYELSLRPEQYRWQPWIDGLMAKVTRALATAAAVERQPLPLDIGKITLGCALAFLEFRFPELTWRQDHPSLASFMDELAERPSFAKTKPA</sequence>
<evidence type="ECO:0000313" key="3">
    <source>
        <dbReference type="Proteomes" id="UP000197065"/>
    </source>
</evidence>
<dbReference type="Gene3D" id="1.20.1050.10">
    <property type="match status" value="1"/>
</dbReference>
<dbReference type="InterPro" id="IPR004045">
    <property type="entry name" value="Glutathione_S-Trfase_N"/>
</dbReference>
<proteinExistence type="predicted"/>
<dbReference type="PROSITE" id="PS50404">
    <property type="entry name" value="GST_NTER"/>
    <property type="match status" value="1"/>
</dbReference>
<dbReference type="CDD" id="cd03205">
    <property type="entry name" value="GST_C_6"/>
    <property type="match status" value="1"/>
</dbReference>
<dbReference type="GO" id="GO:0006559">
    <property type="term" value="P:L-phenylalanine catabolic process"/>
    <property type="evidence" value="ECO:0007669"/>
    <property type="project" value="TreeGrafter"/>
</dbReference>
<keyword evidence="2" id="KW-0808">Transferase</keyword>
<feature type="domain" description="GST N-terminal" evidence="1">
    <location>
        <begin position="1"/>
        <end position="82"/>
    </location>
</feature>